<proteinExistence type="predicted"/>
<dbReference type="Gene3D" id="3.40.50.1820">
    <property type="entry name" value="alpha/beta hydrolase"/>
    <property type="match status" value="1"/>
</dbReference>
<dbReference type="PANTHER" id="PTHR15394">
    <property type="entry name" value="SERINE HYDROLASE RBBP9"/>
    <property type="match status" value="1"/>
</dbReference>
<comment type="caution">
    <text evidence="1">The sequence shown here is derived from an EMBL/GenBank/DDBJ whole genome shotgun (WGS) entry which is preliminary data.</text>
</comment>
<evidence type="ECO:0000313" key="1">
    <source>
        <dbReference type="EMBL" id="OHB03470.1"/>
    </source>
</evidence>
<dbReference type="Proteomes" id="UP000176800">
    <property type="component" value="Unassembled WGS sequence"/>
</dbReference>
<gene>
    <name evidence="1" type="ORF">A3B14_02985</name>
</gene>
<protein>
    <recommendedName>
        <fullName evidence="3">Serine hydrolase family protein</fullName>
    </recommendedName>
</protein>
<dbReference type="Pfam" id="PF06821">
    <property type="entry name" value="Ser_hydrolase"/>
    <property type="match status" value="1"/>
</dbReference>
<reference evidence="1 2" key="1">
    <citation type="journal article" date="2016" name="Nat. Commun.">
        <title>Thousands of microbial genomes shed light on interconnected biogeochemical processes in an aquifer system.</title>
        <authorList>
            <person name="Anantharaman K."/>
            <person name="Brown C.T."/>
            <person name="Hug L.A."/>
            <person name="Sharon I."/>
            <person name="Castelle C.J."/>
            <person name="Probst A.J."/>
            <person name="Thomas B.C."/>
            <person name="Singh A."/>
            <person name="Wilkins M.J."/>
            <person name="Karaoz U."/>
            <person name="Brodie E.L."/>
            <person name="Williams K.H."/>
            <person name="Hubbard S.S."/>
            <person name="Banfield J.F."/>
        </authorList>
    </citation>
    <scope>NUCLEOTIDE SEQUENCE [LARGE SCALE GENOMIC DNA]</scope>
</reference>
<accession>A0A1G2U3J9</accession>
<evidence type="ECO:0000313" key="2">
    <source>
        <dbReference type="Proteomes" id="UP000176800"/>
    </source>
</evidence>
<sequence length="204" mass="23425">MATDTVKIYIIHGWDGSPEEPMLDWLKKSIQKTGVEVLSPHMPNPEKPTITAWTSLLEEIVDDSRPCIFIGHSIGCQTILRFIEKTKKCSRILGIVLIAPWMTLTEQTLIEKETRKIAEPWMEDPIDFEKVRTKVKAAVAIFSDNDPYILLDQADLFKNELGAKIIIEHNKYHFDPINKIDRLESALSEALSLISRNKNWEKKL</sequence>
<dbReference type="SUPFAM" id="SSF53474">
    <property type="entry name" value="alpha/beta-Hydrolases"/>
    <property type="match status" value="1"/>
</dbReference>
<evidence type="ECO:0008006" key="3">
    <source>
        <dbReference type="Google" id="ProtNLM"/>
    </source>
</evidence>
<dbReference type="InterPro" id="IPR010662">
    <property type="entry name" value="RBBP9/YdeN"/>
</dbReference>
<dbReference type="AlphaFoldDB" id="A0A1G2U3J9"/>
<dbReference type="InterPro" id="IPR029058">
    <property type="entry name" value="AB_hydrolase_fold"/>
</dbReference>
<dbReference type="GO" id="GO:0016787">
    <property type="term" value="F:hydrolase activity"/>
    <property type="evidence" value="ECO:0007669"/>
    <property type="project" value="InterPro"/>
</dbReference>
<dbReference type="PANTHER" id="PTHR15394:SF3">
    <property type="entry name" value="SERINE HYDROLASE RBBP9"/>
    <property type="match status" value="1"/>
</dbReference>
<name>A0A1G2U3J9_9BACT</name>
<organism evidence="1 2">
    <name type="scientific">Candidatus Zambryskibacteria bacterium RIFCSPLOWO2_01_FULL_45_21</name>
    <dbReference type="NCBI Taxonomy" id="1802761"/>
    <lineage>
        <taxon>Bacteria</taxon>
        <taxon>Candidatus Zambryskiibacteriota</taxon>
    </lineage>
</organism>
<dbReference type="EMBL" id="MHWE01000018">
    <property type="protein sequence ID" value="OHB03470.1"/>
    <property type="molecule type" value="Genomic_DNA"/>
</dbReference>